<evidence type="ECO:0000256" key="1">
    <source>
        <dbReference type="SAM" id="Phobius"/>
    </source>
</evidence>
<reference evidence="3" key="1">
    <citation type="submission" date="2022-08" db="EMBL/GenBank/DDBJ databases">
        <authorList>
            <person name="Kallberg Y."/>
            <person name="Tangrot J."/>
            <person name="Rosling A."/>
        </authorList>
    </citation>
    <scope>NUCLEOTIDE SEQUENCE</scope>
    <source>
        <strain evidence="3">Wild A</strain>
    </source>
</reference>
<dbReference type="Proteomes" id="UP001153678">
    <property type="component" value="Unassembled WGS sequence"/>
</dbReference>
<dbReference type="Pfam" id="PF07687">
    <property type="entry name" value="M20_dimer"/>
    <property type="match status" value="1"/>
</dbReference>
<dbReference type="AlphaFoldDB" id="A0A9W4WSL1"/>
<dbReference type="SUPFAM" id="SSF53187">
    <property type="entry name" value="Zn-dependent exopeptidases"/>
    <property type="match status" value="1"/>
</dbReference>
<dbReference type="InterPro" id="IPR036264">
    <property type="entry name" value="Bact_exopeptidase_dim_dom"/>
</dbReference>
<dbReference type="EMBL" id="CAMKVN010001378">
    <property type="protein sequence ID" value="CAI2175542.1"/>
    <property type="molecule type" value="Genomic_DNA"/>
</dbReference>
<dbReference type="NCBIfam" id="TIGR01891">
    <property type="entry name" value="amidohydrolases"/>
    <property type="match status" value="1"/>
</dbReference>
<dbReference type="FunFam" id="3.30.70.360:FF:000004">
    <property type="entry name" value="Peptidase M20 domain-containing protein 2"/>
    <property type="match status" value="1"/>
</dbReference>
<keyword evidence="1" id="KW-0472">Membrane</keyword>
<dbReference type="InterPro" id="IPR017439">
    <property type="entry name" value="Amidohydrolase"/>
</dbReference>
<keyword evidence="4" id="KW-1185">Reference proteome</keyword>
<dbReference type="CDD" id="cd05672">
    <property type="entry name" value="M20_ACY1L2-like"/>
    <property type="match status" value="1"/>
</dbReference>
<accession>A0A9W4WSL1</accession>
<dbReference type="PANTHER" id="PTHR30575:SF0">
    <property type="entry name" value="XAA-ARG DIPEPTIDASE"/>
    <property type="match status" value="1"/>
</dbReference>
<feature type="transmembrane region" description="Helical" evidence="1">
    <location>
        <begin position="564"/>
        <end position="582"/>
    </location>
</feature>
<dbReference type="InterPro" id="IPR011650">
    <property type="entry name" value="Peptidase_M20_dimer"/>
</dbReference>
<evidence type="ECO:0000313" key="4">
    <source>
        <dbReference type="Proteomes" id="UP001153678"/>
    </source>
</evidence>
<comment type="caution">
    <text evidence="3">The sequence shown here is derived from an EMBL/GenBank/DDBJ whole genome shotgun (WGS) entry which is preliminary data.</text>
</comment>
<feature type="transmembrane region" description="Helical" evidence="1">
    <location>
        <begin position="450"/>
        <end position="477"/>
    </location>
</feature>
<dbReference type="Gene3D" id="3.40.630.10">
    <property type="entry name" value="Zn peptidases"/>
    <property type="match status" value="1"/>
</dbReference>
<gene>
    <name evidence="3" type="ORF">FWILDA_LOCUS7145</name>
</gene>
<feature type="domain" description="Peptidase M20 dimerisation" evidence="2">
    <location>
        <begin position="178"/>
        <end position="271"/>
    </location>
</feature>
<evidence type="ECO:0000259" key="2">
    <source>
        <dbReference type="Pfam" id="PF07687"/>
    </source>
</evidence>
<protein>
    <submittedName>
        <fullName evidence="3">9767_t:CDS:1</fullName>
    </submittedName>
</protein>
<organism evidence="3 4">
    <name type="scientific">Funneliformis geosporum</name>
    <dbReference type="NCBI Taxonomy" id="1117311"/>
    <lineage>
        <taxon>Eukaryota</taxon>
        <taxon>Fungi</taxon>
        <taxon>Fungi incertae sedis</taxon>
        <taxon>Mucoromycota</taxon>
        <taxon>Glomeromycotina</taxon>
        <taxon>Glomeromycetes</taxon>
        <taxon>Glomerales</taxon>
        <taxon>Glomeraceae</taxon>
        <taxon>Funneliformis</taxon>
    </lineage>
</organism>
<feature type="non-terminal residue" evidence="3">
    <location>
        <position position="636"/>
    </location>
</feature>
<dbReference type="OrthoDB" id="6119954at2759"/>
<dbReference type="SUPFAM" id="SSF55031">
    <property type="entry name" value="Bacterial exopeptidase dimerisation domain"/>
    <property type="match status" value="1"/>
</dbReference>
<evidence type="ECO:0000313" key="3">
    <source>
        <dbReference type="EMBL" id="CAI2175542.1"/>
    </source>
</evidence>
<dbReference type="Gene3D" id="3.30.70.360">
    <property type="match status" value="1"/>
</dbReference>
<sequence length="636" mass="70583">RKMKIKDTTEYAETATKAIDDKSSELRTISLKIHENPELAYKEKFAHGLLVKYLQDQGFNVTPSAYGLETAFVAEFQSIAGRGRVVSFNSEYDALPKIGHACGHNLIAISGVAAAIALKTVFEKYQIPGTVKLFGTPAEGNGKIDLVNAGAYNDVDISLMVHPSPFDGCFIKFLALQSCEVKYFGRTAHAAGAPWEGINALDATILAYNNIGLLRQQILPTNRIHGIITNGGEAPNIIPDNTSSEYFIRGRTIKDLTDLRPRVHKCFEAAAIAAGCTKENGAKDPSIFWKREVFDVKTNVPLGNRYEEHLKKFGITFPTKEEQDATPAGSTDQGRVTYLIPGIHAMFDIKPPKGSANHTPGFTDAAKTEFAHEATLTASKGIALTGIDYLVDDCFARLVKLSFDGHLNDGEQVHVYRWPINYLFTWQFWTTNLLYPTIYTHNWPEPQCSLIVGCFFFVSITNILLVGMSSAMSWLIVCKKVYLSFGKYDWKLFVIPFGGATVLTIISASTNEGFCILRKIASTEFDHNNGPFLKASKKVLGYLLMYIVQWTPLMVYVIADILNVASYFIAAGGILNMVQYIINEGWKDIPRSPLTNRDSCNAPNSIKSTDVEGRNRNWNYILKINIENDEEVTDGL</sequence>
<keyword evidence="1" id="KW-0812">Transmembrane</keyword>
<name>A0A9W4WSL1_9GLOM</name>
<dbReference type="GO" id="GO:0016805">
    <property type="term" value="F:dipeptidase activity"/>
    <property type="evidence" value="ECO:0007669"/>
    <property type="project" value="TreeGrafter"/>
</dbReference>
<proteinExistence type="predicted"/>
<dbReference type="PANTHER" id="PTHR30575">
    <property type="entry name" value="PEPTIDASE M20"/>
    <property type="match status" value="1"/>
</dbReference>
<keyword evidence="1" id="KW-1133">Transmembrane helix</keyword>
<dbReference type="InterPro" id="IPR052030">
    <property type="entry name" value="Peptidase_M20/M20A_hydrolases"/>
</dbReference>